<feature type="transmembrane region" description="Helical" evidence="6">
    <location>
        <begin position="443"/>
        <end position="464"/>
    </location>
</feature>
<feature type="transmembrane region" description="Helical" evidence="6">
    <location>
        <begin position="608"/>
        <end position="627"/>
    </location>
</feature>
<evidence type="ECO:0000256" key="6">
    <source>
        <dbReference type="SAM" id="Phobius"/>
    </source>
</evidence>
<comment type="subcellular location">
    <subcellularLocation>
        <location evidence="1">Membrane</location>
        <topology evidence="1">Multi-pass membrane protein</topology>
    </subcellularLocation>
</comment>
<organism evidence="8 9">
    <name type="scientific">Xenopus laevis</name>
    <name type="common">African clawed frog</name>
    <dbReference type="NCBI Taxonomy" id="8355"/>
    <lineage>
        <taxon>Eukaryota</taxon>
        <taxon>Metazoa</taxon>
        <taxon>Chordata</taxon>
        <taxon>Craniata</taxon>
        <taxon>Vertebrata</taxon>
        <taxon>Euteleostomi</taxon>
        <taxon>Amphibia</taxon>
        <taxon>Batrachia</taxon>
        <taxon>Anura</taxon>
        <taxon>Pipoidea</taxon>
        <taxon>Pipidae</taxon>
        <taxon>Xenopodinae</taxon>
        <taxon>Xenopus</taxon>
        <taxon>Xenopus</taxon>
    </lineage>
</organism>
<dbReference type="AlphaFoldDB" id="A0A8J1MIS5"/>
<proteinExistence type="predicted"/>
<dbReference type="RefSeq" id="XP_041441408.1">
    <property type="nucleotide sequence ID" value="XM_041585474.1"/>
</dbReference>
<dbReference type="Proteomes" id="UP000186698">
    <property type="component" value="Chromosome 3L"/>
</dbReference>
<evidence type="ECO:0000256" key="2">
    <source>
        <dbReference type="ARBA" id="ARBA00022692"/>
    </source>
</evidence>
<dbReference type="GO" id="GO:0043069">
    <property type="term" value="P:negative regulation of programmed cell death"/>
    <property type="evidence" value="ECO:0000318"/>
    <property type="project" value="GO_Central"/>
</dbReference>
<evidence type="ECO:0000256" key="1">
    <source>
        <dbReference type="ARBA" id="ARBA00004141"/>
    </source>
</evidence>
<dbReference type="InterPro" id="IPR025256">
    <property type="entry name" value="TM7S3/TM198-like_dom"/>
</dbReference>
<dbReference type="PANTHER" id="PTHR15937">
    <property type="entry name" value="TRANSMEMBRANE 7 SUPERFAMILY MEMBER 3"/>
    <property type="match status" value="1"/>
</dbReference>
<evidence type="ECO:0000256" key="4">
    <source>
        <dbReference type="ARBA" id="ARBA00023136"/>
    </source>
</evidence>
<keyword evidence="3 6" id="KW-1133">Transmembrane helix</keyword>
<feature type="transmembrane region" description="Helical" evidence="6">
    <location>
        <begin position="529"/>
        <end position="548"/>
    </location>
</feature>
<keyword evidence="8" id="KW-1185">Reference proteome</keyword>
<keyword evidence="4 6" id="KW-0472">Membrane</keyword>
<evidence type="ECO:0000313" key="9">
    <source>
        <dbReference type="RefSeq" id="XP_041441408.1"/>
    </source>
</evidence>
<dbReference type="PANTHER" id="PTHR15937:SF3">
    <property type="entry name" value="TRANSMEMBRANE 7 SUPERFAMILY MEMBER 3"/>
    <property type="match status" value="1"/>
</dbReference>
<dbReference type="Pfam" id="PF25992">
    <property type="entry name" value="Ig_TM7SF3_N"/>
    <property type="match status" value="1"/>
</dbReference>
<feature type="domain" description="TM7S3/TM198-like" evidence="7">
    <location>
        <begin position="422"/>
        <end position="626"/>
    </location>
</feature>
<dbReference type="OrthoDB" id="5967337at2759"/>
<protein>
    <submittedName>
        <fullName evidence="9">Transmembrane 7 superfamily member 3-like</fullName>
    </submittedName>
</protein>
<dbReference type="InterPro" id="IPR042502">
    <property type="entry name" value="TM7SF3"/>
</dbReference>
<keyword evidence="2 6" id="KW-0812">Transmembrane</keyword>
<reference evidence="9" key="1">
    <citation type="submission" date="2025-08" db="UniProtKB">
        <authorList>
            <consortium name="RefSeq"/>
        </authorList>
    </citation>
    <scope>IDENTIFICATION</scope>
    <source>
        <strain evidence="9">J_2021</strain>
        <tissue evidence="9">Erythrocytes</tissue>
    </source>
</reference>
<name>A0A8J1MIS5_XENLA</name>
<keyword evidence="5" id="KW-0175">Coiled coil</keyword>
<feature type="transmembrane region" description="Helical" evidence="6">
    <location>
        <begin position="555"/>
        <end position="575"/>
    </location>
</feature>
<evidence type="ECO:0000256" key="3">
    <source>
        <dbReference type="ARBA" id="ARBA00022989"/>
    </source>
</evidence>
<feature type="transmembrane region" description="Helical" evidence="6">
    <location>
        <begin position="470"/>
        <end position="490"/>
    </location>
</feature>
<dbReference type="GeneID" id="121401120"/>
<evidence type="ECO:0000313" key="8">
    <source>
        <dbReference type="Proteomes" id="UP000186698"/>
    </source>
</evidence>
<dbReference type="KEGG" id="xla:121401120"/>
<gene>
    <name evidence="9" type="primary">LOC121401120</name>
</gene>
<evidence type="ECO:0000256" key="5">
    <source>
        <dbReference type="SAM" id="Coils"/>
    </source>
</evidence>
<dbReference type="Pfam" id="PF13886">
    <property type="entry name" value="TM7S3_TM198"/>
    <property type="match status" value="1"/>
</dbReference>
<sequence>MRQCLESCKDMKYPRDKFKVILVRDEKNEEDVYMMETFKKVFHGEDVGTYPSSHIENLLDRASTLESKQKNLVKRLKRESERETGGRLVLAEGAGLDPEAETERIGRWQRVQSWSRRAGIVQCWAGEMRRPTPSKLLLCLCVYGWRDLSVSSAGLLEVSIGQFTDLRLNHTAPTEILLRNIPVNVSFVLFHVHTLYQNVTVSLSKIPTANDSETGSDAGLLNELRPVQTNCSWYLASSDLNQLLATAVTVPYGEKDPVPGACNVEFSLDVDPNVYLRYNLYETVITFAPANLGSARGNNAPPCDIKREQETRWRLLYDIYQYFLPENNLSDTVLLAHLHRMSMVQAIMSNGIKLLTLNSEQMTKVSFSSIPGQGVIYNVIVRDPLLNTSAAYVPVHTYACNFTNVMDNCYTLGKASTRVFFTFCALFGLFICFFGHQFLKTEFFFMGFIIVGFLIFILLTRVTVMGYDGLLGVTSASGIIGGLLFVGFWWRFGCPHVCLLLVGLVLGFLTASIVFFTPIGDYGTFHDDTVFWLTFACISLVVPVAFLVSAKTLNIFTCSVVGSYTLVLAVDSYVFTSLTYITLNIVKRAVNQEFSSVYTSVPFQTNDFIMIALWVVLYVSGVATQLYREREKTPFPPTPYLLWIRDRERRKTNVLDPSYHLPPLRERILIRLAQFRDFFRRDQPTGERSPLLL</sequence>
<accession>A0A8J1MIS5</accession>
<feature type="coiled-coil region" evidence="5">
    <location>
        <begin position="55"/>
        <end position="82"/>
    </location>
</feature>
<evidence type="ECO:0000259" key="7">
    <source>
        <dbReference type="Pfam" id="PF13886"/>
    </source>
</evidence>
<feature type="transmembrane region" description="Helical" evidence="6">
    <location>
        <begin position="497"/>
        <end position="517"/>
    </location>
</feature>
<feature type="transmembrane region" description="Helical" evidence="6">
    <location>
        <begin position="419"/>
        <end position="436"/>
    </location>
</feature>
<dbReference type="GO" id="GO:0005886">
    <property type="term" value="C:plasma membrane"/>
    <property type="evidence" value="ECO:0000318"/>
    <property type="project" value="GO_Central"/>
</dbReference>
<dbReference type="CTD" id="121401120"/>